<dbReference type="EMBL" id="CBMI010001619">
    <property type="protein sequence ID" value="CEG04601.1"/>
    <property type="molecule type" value="Genomic_DNA"/>
</dbReference>
<name>A0A090N5I7_9HYPO</name>
<organism evidence="1">
    <name type="scientific">Fusarium clavum</name>
    <dbReference type="NCBI Taxonomy" id="2594811"/>
    <lineage>
        <taxon>Eukaryota</taxon>
        <taxon>Fungi</taxon>
        <taxon>Dikarya</taxon>
        <taxon>Ascomycota</taxon>
        <taxon>Pezizomycotina</taxon>
        <taxon>Sordariomycetes</taxon>
        <taxon>Hypocreomycetidae</taxon>
        <taxon>Hypocreales</taxon>
        <taxon>Nectriaceae</taxon>
        <taxon>Fusarium</taxon>
        <taxon>Fusarium incarnatum-equiseti species complex</taxon>
    </lineage>
</organism>
<comment type="caution">
    <text evidence="1">The sequence shown here is derived from an EMBL/GenBank/DDBJ whole genome shotgun (WGS) entry which is preliminary data.</text>
</comment>
<protein>
    <submittedName>
        <fullName evidence="1">WGS project CBMI000000000 data, contig CS3069_c001621</fullName>
    </submittedName>
</protein>
<sequence>MGDLLGWLRGQEGPAGDLDMVLSIVPEGVSFPTVSPEFTFLRRHPIFCGLLLHHYRSNFAKRTSSLPRHLCMSMHTDHSSPKQWGIPLVHCCRLLHWSRQLVLLERLRIRRGEIQLSIVGLAAPQFLISSQSLTLIKKEAPRKNPTEARRWTASILSQMLTIADNHTITTYVSKEHLFWQRRTPRGRASGYSPSTSSSYFHSISISEASSTHKYVPALRQDAHTRCTHCQVSYRQPTVPPRTRQTIM</sequence>
<evidence type="ECO:0000313" key="1">
    <source>
        <dbReference type="EMBL" id="CEG04601.1"/>
    </source>
</evidence>
<proteinExistence type="predicted"/>
<gene>
    <name evidence="1" type="ORF">BN850_0064370</name>
</gene>
<reference evidence="1" key="1">
    <citation type="submission" date="2013-05" db="EMBL/GenBank/DDBJ databases">
        <title>Draft genome sequences of six wheat associated Fusarium spp. isolates.</title>
        <authorList>
            <person name="Moolhuijzen P.M."/>
            <person name="Manners J.M."/>
            <person name="Wilcox S."/>
            <person name="Bellgard M.I."/>
            <person name="Gardiner D.M."/>
        </authorList>
    </citation>
    <scope>NUCLEOTIDE SEQUENCE</scope>
    <source>
        <strain evidence="1">CS3069</strain>
    </source>
</reference>
<accession>A0A090N5I7</accession>
<dbReference type="AlphaFoldDB" id="A0A090N5I7"/>